<comment type="caution">
    <text evidence="1">The sequence shown here is derived from an EMBL/GenBank/DDBJ whole genome shotgun (WGS) entry which is preliminary data.</text>
</comment>
<dbReference type="SUPFAM" id="SSF111126">
    <property type="entry name" value="Ligand-binding domain in the NO signalling and Golgi transport"/>
    <property type="match status" value="1"/>
</dbReference>
<gene>
    <name evidence="1" type="ORF">ACFOU2_06350</name>
</gene>
<evidence type="ECO:0000313" key="2">
    <source>
        <dbReference type="Proteomes" id="UP001595752"/>
    </source>
</evidence>
<accession>A0ABV8B1V3</accession>
<evidence type="ECO:0000313" key="1">
    <source>
        <dbReference type="EMBL" id="MFC3883154.1"/>
    </source>
</evidence>
<dbReference type="Proteomes" id="UP001595752">
    <property type="component" value="Unassembled WGS sequence"/>
</dbReference>
<dbReference type="InterPro" id="IPR019642">
    <property type="entry name" value="DUF2507"/>
</dbReference>
<protein>
    <submittedName>
        <fullName evidence="1">YslB family protein</fullName>
    </submittedName>
</protein>
<proteinExistence type="predicted"/>
<dbReference type="RefSeq" id="WP_377913276.1">
    <property type="nucleotide sequence ID" value="NZ_JBHRZT010000020.1"/>
</dbReference>
<name>A0ABV8B1V3_9BACI</name>
<dbReference type="InterPro" id="IPR024096">
    <property type="entry name" value="NO_sig/Golgi_transp_ligand-bd"/>
</dbReference>
<sequence>MNNLSIQHEETLDEQIFPYFGYNLIRDVLLPDLLGNESHQILYWSGKSLARKYPLEQIQDVMAFFLQAGWGTLTLSEEKRRELEFILSGDIVTKRIQNNPNASFHLEAGFIAEQIQFQRSCTAESILELKAKQNKVLITVKWDKKDIIE</sequence>
<keyword evidence="2" id="KW-1185">Reference proteome</keyword>
<dbReference type="Pfam" id="PF10702">
    <property type="entry name" value="DUF2507"/>
    <property type="match status" value="1"/>
</dbReference>
<organism evidence="1 2">
    <name type="scientific">Bacillus songklensis</name>
    <dbReference type="NCBI Taxonomy" id="1069116"/>
    <lineage>
        <taxon>Bacteria</taxon>
        <taxon>Bacillati</taxon>
        <taxon>Bacillota</taxon>
        <taxon>Bacilli</taxon>
        <taxon>Bacillales</taxon>
        <taxon>Bacillaceae</taxon>
        <taxon>Bacillus</taxon>
    </lineage>
</organism>
<reference evidence="2" key="1">
    <citation type="journal article" date="2019" name="Int. J. Syst. Evol. Microbiol.">
        <title>The Global Catalogue of Microorganisms (GCM) 10K type strain sequencing project: providing services to taxonomists for standard genome sequencing and annotation.</title>
        <authorList>
            <consortium name="The Broad Institute Genomics Platform"/>
            <consortium name="The Broad Institute Genome Sequencing Center for Infectious Disease"/>
            <person name="Wu L."/>
            <person name="Ma J."/>
        </authorList>
    </citation>
    <scope>NUCLEOTIDE SEQUENCE [LARGE SCALE GENOMIC DNA]</scope>
    <source>
        <strain evidence="2">CCUG 61889</strain>
    </source>
</reference>
<dbReference type="Gene3D" id="3.30.1380.20">
    <property type="entry name" value="Trafficking protein particle complex subunit 3"/>
    <property type="match status" value="1"/>
</dbReference>
<dbReference type="EMBL" id="JBHRZT010000020">
    <property type="protein sequence ID" value="MFC3883154.1"/>
    <property type="molecule type" value="Genomic_DNA"/>
</dbReference>